<dbReference type="InterPro" id="IPR023393">
    <property type="entry name" value="START-like_dom_sf"/>
</dbReference>
<reference evidence="3 4" key="1">
    <citation type="submission" date="2022-05" db="EMBL/GenBank/DDBJ databases">
        <authorList>
            <person name="Jo J.-H."/>
            <person name="Im W.-T."/>
        </authorList>
    </citation>
    <scope>NUCLEOTIDE SEQUENCE [LARGE SCALE GENOMIC DNA]</scope>
    <source>
        <strain evidence="3 4">NSE70-1</strain>
    </source>
</reference>
<evidence type="ECO:0000259" key="2">
    <source>
        <dbReference type="Pfam" id="PF08327"/>
    </source>
</evidence>
<keyword evidence="4" id="KW-1185">Reference proteome</keyword>
<comment type="caution">
    <text evidence="3">The sequence shown here is derived from an EMBL/GenBank/DDBJ whole genome shotgun (WGS) entry which is preliminary data.</text>
</comment>
<dbReference type="Proteomes" id="UP001203410">
    <property type="component" value="Unassembled WGS sequence"/>
</dbReference>
<dbReference type="RefSeq" id="WP_249905021.1">
    <property type="nucleotide sequence ID" value="NZ_JAMGBA010000003.1"/>
</dbReference>
<dbReference type="InterPro" id="IPR013538">
    <property type="entry name" value="ASHA1/2-like_C"/>
</dbReference>
<evidence type="ECO:0000313" key="4">
    <source>
        <dbReference type="Proteomes" id="UP001203410"/>
    </source>
</evidence>
<accession>A0ABT0RX78</accession>
<dbReference type="CDD" id="cd08899">
    <property type="entry name" value="SRPBCC_CalC_Aha1-like_6"/>
    <property type="match status" value="1"/>
</dbReference>
<name>A0ABT0RX78_9SPHN</name>
<gene>
    <name evidence="3" type="ORF">LZ496_12330</name>
</gene>
<comment type="similarity">
    <text evidence="1">Belongs to the AHA1 family.</text>
</comment>
<dbReference type="EMBL" id="JAMGBA010000003">
    <property type="protein sequence ID" value="MCL6699566.1"/>
    <property type="molecule type" value="Genomic_DNA"/>
</dbReference>
<proteinExistence type="inferred from homology"/>
<dbReference type="Gene3D" id="3.30.530.20">
    <property type="match status" value="1"/>
</dbReference>
<dbReference type="SUPFAM" id="SSF55961">
    <property type="entry name" value="Bet v1-like"/>
    <property type="match status" value="1"/>
</dbReference>
<dbReference type="Pfam" id="PF08327">
    <property type="entry name" value="AHSA1"/>
    <property type="match status" value="1"/>
</dbReference>
<feature type="domain" description="Activator of Hsp90 ATPase homologue 1/2-like C-terminal" evidence="2">
    <location>
        <begin position="28"/>
        <end position="152"/>
    </location>
</feature>
<evidence type="ECO:0000256" key="1">
    <source>
        <dbReference type="ARBA" id="ARBA00006817"/>
    </source>
</evidence>
<evidence type="ECO:0000313" key="3">
    <source>
        <dbReference type="EMBL" id="MCL6699566.1"/>
    </source>
</evidence>
<protein>
    <submittedName>
        <fullName evidence="3">SRPBCC family protein</fullName>
    </submittedName>
</protein>
<sequence>MSELTQIDTYGALIGPDTLKIQRLLPGPIERVWAYLVDSELRKLWMASGDIELVEGAPFELTWRNDELATVRTGGRPDDIPEEHSMTSEVVEVDEPRKLVITWSNTGNVTFELEPIGEGVLLTVTHAGFQTRSALIGHSAGWHAHLDVLENLAFEREPKPFWPRWQELRGEYGERLPADFGA</sequence>
<organism evidence="3 4">
    <name type="scientific">Sphingomonas caseinilyticus</name>
    <dbReference type="NCBI Taxonomy" id="2908205"/>
    <lineage>
        <taxon>Bacteria</taxon>
        <taxon>Pseudomonadati</taxon>
        <taxon>Pseudomonadota</taxon>
        <taxon>Alphaproteobacteria</taxon>
        <taxon>Sphingomonadales</taxon>
        <taxon>Sphingomonadaceae</taxon>
        <taxon>Sphingomonas</taxon>
    </lineage>
</organism>